<protein>
    <submittedName>
        <fullName evidence="3">Uncharacterized protein</fullName>
    </submittedName>
</protein>
<sequence length="421" mass="47211">MNAVASQPETGTDIATVVAHNPAIVLIDAGKREDLFAHIRREVEAFEPDLTTAKGRDAIKSLAYKITRSKTAIDAAGKKLNEDARAQINAVDASRREAREKLDALAAQVRQPLTDWEEAEKARVDGCREDIEAFKRAGEVSLSDTAEDVRQRGMDLWNQTIDPDRFRDMAEEAQAAKDASVAALKTALARLEREEADRAELARLRADQEKREAEEAAKREESERAERKRQYARDIIEHIHQCGLGTIGGKTYPYVILIRELEEKIETGPRAETAFGDMADEVEKARTDTLIRLQDACKAQAEREQREQAEEAARKAREQAQREAEERHQKELAAERHRAEEAERAAQEERDRAAREAAEREAEQKRQAEEQAKREADQAHRTKVKSAAKAAIMSCGADEDTARKIVVAIIAGEVPHVRLGF</sequence>
<feature type="region of interest" description="Disordered" evidence="2">
    <location>
        <begin position="208"/>
        <end position="227"/>
    </location>
</feature>
<name>A0A4R6FK97_9SPHN</name>
<feature type="compositionally biased region" description="Basic and acidic residues" evidence="2">
    <location>
        <begin position="302"/>
        <end position="380"/>
    </location>
</feature>
<evidence type="ECO:0000313" key="3">
    <source>
        <dbReference type="EMBL" id="TDN81737.1"/>
    </source>
</evidence>
<keyword evidence="4" id="KW-1185">Reference proteome</keyword>
<feature type="coiled-coil region" evidence="1">
    <location>
        <begin position="81"/>
        <end position="108"/>
    </location>
</feature>
<evidence type="ECO:0000313" key="4">
    <source>
        <dbReference type="Proteomes" id="UP000295493"/>
    </source>
</evidence>
<dbReference type="OrthoDB" id="7032309at2"/>
<accession>A0A4R6FK97</accession>
<reference evidence="3 4" key="1">
    <citation type="submission" date="2019-03" db="EMBL/GenBank/DDBJ databases">
        <title>Genomic Encyclopedia of Type Strains, Phase IV (KMG-IV): sequencing the most valuable type-strain genomes for metagenomic binning, comparative biology and taxonomic classification.</title>
        <authorList>
            <person name="Goeker M."/>
        </authorList>
    </citation>
    <scope>NUCLEOTIDE SEQUENCE [LARGE SCALE GENOMIC DNA]</scope>
    <source>
        <strain evidence="3 4">DSM 25059</strain>
    </source>
</reference>
<gene>
    <name evidence="3" type="ORF">EV664_107139</name>
</gene>
<evidence type="ECO:0000256" key="2">
    <source>
        <dbReference type="SAM" id="MobiDB-lite"/>
    </source>
</evidence>
<comment type="caution">
    <text evidence="3">The sequence shown here is derived from an EMBL/GenBank/DDBJ whole genome shotgun (WGS) entry which is preliminary data.</text>
</comment>
<feature type="region of interest" description="Disordered" evidence="2">
    <location>
        <begin position="302"/>
        <end position="384"/>
    </location>
</feature>
<evidence type="ECO:0000256" key="1">
    <source>
        <dbReference type="SAM" id="Coils"/>
    </source>
</evidence>
<dbReference type="RefSeq" id="WP_133495858.1">
    <property type="nucleotide sequence ID" value="NZ_BMLU01000007.1"/>
</dbReference>
<keyword evidence="1" id="KW-0175">Coiled coil</keyword>
<dbReference type="AlphaFoldDB" id="A0A4R6FK97"/>
<dbReference type="Proteomes" id="UP000295493">
    <property type="component" value="Unassembled WGS sequence"/>
</dbReference>
<proteinExistence type="predicted"/>
<dbReference type="EMBL" id="SNWD01000007">
    <property type="protein sequence ID" value="TDN81737.1"/>
    <property type="molecule type" value="Genomic_DNA"/>
</dbReference>
<organism evidence="3 4">
    <name type="scientific">Stakelama pacifica</name>
    <dbReference type="NCBI Taxonomy" id="517720"/>
    <lineage>
        <taxon>Bacteria</taxon>
        <taxon>Pseudomonadati</taxon>
        <taxon>Pseudomonadota</taxon>
        <taxon>Alphaproteobacteria</taxon>
        <taxon>Sphingomonadales</taxon>
        <taxon>Sphingomonadaceae</taxon>
        <taxon>Stakelama</taxon>
    </lineage>
</organism>